<reference evidence="2" key="1">
    <citation type="submission" date="2020-11" db="EMBL/GenBank/DDBJ databases">
        <authorList>
            <person name="Tran Van P."/>
        </authorList>
    </citation>
    <scope>NUCLEOTIDE SEQUENCE</scope>
</reference>
<evidence type="ECO:0000313" key="2">
    <source>
        <dbReference type="EMBL" id="CAD7451636.1"/>
    </source>
</evidence>
<organism evidence="2">
    <name type="scientific">Timema bartmani</name>
    <dbReference type="NCBI Taxonomy" id="61472"/>
    <lineage>
        <taxon>Eukaryota</taxon>
        <taxon>Metazoa</taxon>
        <taxon>Ecdysozoa</taxon>
        <taxon>Arthropoda</taxon>
        <taxon>Hexapoda</taxon>
        <taxon>Insecta</taxon>
        <taxon>Pterygota</taxon>
        <taxon>Neoptera</taxon>
        <taxon>Polyneoptera</taxon>
        <taxon>Phasmatodea</taxon>
        <taxon>Timematodea</taxon>
        <taxon>Timematoidea</taxon>
        <taxon>Timematidae</taxon>
        <taxon>Timema</taxon>
    </lineage>
</organism>
<feature type="region of interest" description="Disordered" evidence="1">
    <location>
        <begin position="37"/>
        <end position="71"/>
    </location>
</feature>
<name>A0A7R9FDR6_9NEOP</name>
<dbReference type="AlphaFoldDB" id="A0A7R9FDR6"/>
<gene>
    <name evidence="2" type="ORF">TBIB3V08_LOCUS13904</name>
</gene>
<dbReference type="EMBL" id="OD601785">
    <property type="protein sequence ID" value="CAD7451636.1"/>
    <property type="molecule type" value="Genomic_DNA"/>
</dbReference>
<proteinExistence type="predicted"/>
<sequence>MSQSVVMSPVIVFQRAHIPQSIMDVLMGNRRSSVEEYSGSMDIMSPTELTIDMKDEGEDSTRSEPAPPGMD</sequence>
<feature type="compositionally biased region" description="Basic and acidic residues" evidence="1">
    <location>
        <begin position="51"/>
        <end position="62"/>
    </location>
</feature>
<accession>A0A7R9FDR6</accession>
<evidence type="ECO:0000256" key="1">
    <source>
        <dbReference type="SAM" id="MobiDB-lite"/>
    </source>
</evidence>
<protein>
    <submittedName>
        <fullName evidence="2">Uncharacterized protein</fullName>
    </submittedName>
</protein>